<dbReference type="GO" id="GO:0004252">
    <property type="term" value="F:serine-type endopeptidase activity"/>
    <property type="evidence" value="ECO:0007669"/>
    <property type="project" value="UniProtKB-UniRule"/>
</dbReference>
<dbReference type="OrthoDB" id="9798386at2"/>
<dbReference type="InterPro" id="IPR054399">
    <property type="entry name" value="Fervidolysin-like_N_prodom"/>
</dbReference>
<dbReference type="SUPFAM" id="SSF52743">
    <property type="entry name" value="Subtilisin-like"/>
    <property type="match status" value="1"/>
</dbReference>
<dbReference type="Pfam" id="PF00082">
    <property type="entry name" value="Peptidase_S8"/>
    <property type="match status" value="1"/>
</dbReference>
<gene>
    <name evidence="12" type="ordered locus">Fnod_1068</name>
</gene>
<dbReference type="PANTHER" id="PTHR43806:SF11">
    <property type="entry name" value="CEREVISIN-RELATED"/>
    <property type="match status" value="1"/>
</dbReference>
<dbReference type="Proteomes" id="UP000002415">
    <property type="component" value="Chromosome"/>
</dbReference>
<dbReference type="Pfam" id="PF22349">
    <property type="entry name" value="Fervidolysin_SD2"/>
    <property type="match status" value="1"/>
</dbReference>
<dbReference type="PROSITE" id="PS00138">
    <property type="entry name" value="SUBTILASE_SER"/>
    <property type="match status" value="1"/>
</dbReference>
<keyword evidence="7" id="KW-0472">Membrane</keyword>
<dbReference type="KEGG" id="fno:Fnod_1068"/>
<keyword evidence="2 5" id="KW-0645">Protease</keyword>
<dbReference type="InterPro" id="IPR000209">
    <property type="entry name" value="Peptidase_S8/S53_dom"/>
</dbReference>
<dbReference type="Gene3D" id="3.40.50.200">
    <property type="entry name" value="Peptidase S8/S53 domain"/>
    <property type="match status" value="1"/>
</dbReference>
<sequence length="682" mass="74671">MNINFVNFGRFKKYSSTIAIVFIVAIFFLLYSCTNKLTNSNNISNISDNTSTQSAQKDYFSDRLIVGYEDENKIPDILNLLDGEIILHIPELNAVSVKIKQNAEYVINKLSKMGDISKCGIRYVELSYKRYLEPAYKSKEPEVSLSKELIGVSHFAYANYTGESLDFYLWSHRVVNIKDAWNENLFGDDIVVAVLDTGVDGTNPDLQGQIIEGYRPLYDSIIPPNSDSSYGGSHGTHVAGIIAAKLDGKGVVGVAPRAKIMPIVIFDNGGWYIGDEYTAKGIIWAVNHGAKVLSNSWGGPGYSQILKDAFDYALEKGVTVVVAAGNSTSSQTFLYPANYPGIIQVAAAEFNGGNVKTAYFSNGSPMITVAAPGRDILSTMPQVGSNGYDSDSFICDENGGYYGFMSGTSMATPYVSGFVALLLQKYPSAKPWQIRKIIESSALDIDEPGIDERSGYGFVQAEAVNRELPTTGGTGFVVHVTDYFGSWDIQSAFVSLVGTSTDNRLVRYFAKTNKDGLAKFVSIDSGVYDIFFGGPDSFESSAGLITQCLRKAEERQYNFKNFSLNDSSTLDVRFSSSASIVLGNKPADMQIVFQNILKPSTDITAYTYIDFSSINSYDFSKMSGKYYIKAEISQPAMNDITLNGTITINGFKIPIFGTITKGSTNTVLRDKVGNYWTVFGNE</sequence>
<keyword evidence="7" id="KW-1133">Transmembrane helix</keyword>
<dbReference type="MEROPS" id="S08.021"/>
<evidence type="ECO:0000256" key="7">
    <source>
        <dbReference type="SAM" id="Phobius"/>
    </source>
</evidence>
<dbReference type="InterPro" id="IPR023827">
    <property type="entry name" value="Peptidase_S8_Asp-AS"/>
</dbReference>
<dbReference type="InterPro" id="IPR037045">
    <property type="entry name" value="S8pro/Inhibitor_I9_sf"/>
</dbReference>
<feature type="domain" description="Fervidolysin second beta-sandwich" evidence="10">
    <location>
        <begin position="580"/>
        <end position="680"/>
    </location>
</feature>
<evidence type="ECO:0000256" key="1">
    <source>
        <dbReference type="ARBA" id="ARBA00011073"/>
    </source>
</evidence>
<dbReference type="InterPro" id="IPR023828">
    <property type="entry name" value="Peptidase_S8_Ser-AS"/>
</dbReference>
<feature type="domain" description="Fervidolysin-like N-terminal prodomain" evidence="9">
    <location>
        <begin position="48"/>
        <end position="126"/>
    </location>
</feature>
<evidence type="ECO:0000256" key="5">
    <source>
        <dbReference type="PROSITE-ProRule" id="PRU01240"/>
    </source>
</evidence>
<dbReference type="AlphaFoldDB" id="A7HLY3"/>
<reference evidence="12 13" key="2">
    <citation type="journal article" date="2009" name="Proc. Natl. Acad. Sci. U.S.A.">
        <title>On the chimeric nature, thermophilic origin, and phylogenetic placement of the Thermotogales.</title>
        <authorList>
            <person name="Zhaxybayeva O."/>
            <person name="Swithers K.S."/>
            <person name="Lapierre P."/>
            <person name="Fournier G.P."/>
            <person name="Bickhart D.M."/>
            <person name="DeBoy R.T."/>
            <person name="Nelson K.E."/>
            <person name="Nesbo C.L."/>
            <person name="Doolittle W.F."/>
            <person name="Gogarten J.P."/>
            <person name="Noll K.M."/>
        </authorList>
    </citation>
    <scope>NUCLEOTIDE SEQUENCE [LARGE SCALE GENOMIC DNA]</scope>
    <source>
        <strain evidence="13">ATCC 35602 / DSM 5306 / Rt17-B1</strain>
    </source>
</reference>
<dbReference type="InterPro" id="IPR013783">
    <property type="entry name" value="Ig-like_fold"/>
</dbReference>
<dbReference type="InterPro" id="IPR050131">
    <property type="entry name" value="Peptidase_S8_subtilisin-like"/>
</dbReference>
<evidence type="ECO:0000259" key="8">
    <source>
        <dbReference type="Pfam" id="PF00082"/>
    </source>
</evidence>
<feature type="domain" description="Peptidase S8/S53" evidence="8">
    <location>
        <begin position="187"/>
        <end position="457"/>
    </location>
</feature>
<protein>
    <submittedName>
        <fullName evidence="12">Peptidase S8 and S53 subtilisin kexin sedolisin</fullName>
    </submittedName>
</protein>
<dbReference type="EMBL" id="CP000771">
    <property type="protein sequence ID" value="ABS60916.1"/>
    <property type="molecule type" value="Genomic_DNA"/>
</dbReference>
<evidence type="ECO:0000259" key="9">
    <source>
        <dbReference type="Pfam" id="PF22148"/>
    </source>
</evidence>
<dbReference type="SMR" id="A7HLY3"/>
<comment type="similarity">
    <text evidence="1 5 6">Belongs to the peptidase S8 family.</text>
</comment>
<feature type="active site" description="Charge relay system" evidence="5">
    <location>
        <position position="196"/>
    </location>
</feature>
<dbReference type="InterPro" id="IPR015500">
    <property type="entry name" value="Peptidase_S8_subtilisin-rel"/>
</dbReference>
<evidence type="ECO:0000313" key="12">
    <source>
        <dbReference type="EMBL" id="ABS60916.1"/>
    </source>
</evidence>
<dbReference type="Gene3D" id="2.60.40.10">
    <property type="entry name" value="Immunoglobulins"/>
    <property type="match status" value="1"/>
</dbReference>
<accession>A7HLY3</accession>
<evidence type="ECO:0000259" key="11">
    <source>
        <dbReference type="Pfam" id="PF24025"/>
    </source>
</evidence>
<dbReference type="InterPro" id="IPR056489">
    <property type="entry name" value="Ig_Fls_DR_A0283-like"/>
</dbReference>
<dbReference type="GO" id="GO:0006508">
    <property type="term" value="P:proteolysis"/>
    <property type="evidence" value="ECO:0007669"/>
    <property type="project" value="UniProtKB-KW"/>
</dbReference>
<dbReference type="PRINTS" id="PR00723">
    <property type="entry name" value="SUBTILISIN"/>
</dbReference>
<dbReference type="PROSITE" id="PS00136">
    <property type="entry name" value="SUBTILASE_ASP"/>
    <property type="match status" value="1"/>
</dbReference>
<feature type="active site" description="Charge relay system" evidence="5">
    <location>
        <position position="409"/>
    </location>
</feature>
<evidence type="ECO:0000313" key="13">
    <source>
        <dbReference type="Proteomes" id="UP000002415"/>
    </source>
</evidence>
<dbReference type="PANTHER" id="PTHR43806">
    <property type="entry name" value="PEPTIDASE S8"/>
    <property type="match status" value="1"/>
</dbReference>
<keyword evidence="13" id="KW-1185">Reference proteome</keyword>
<dbReference type="Pfam" id="PF22148">
    <property type="entry name" value="Fervidolysin_NPro-like"/>
    <property type="match status" value="1"/>
</dbReference>
<feature type="active site" description="Charge relay system" evidence="5">
    <location>
        <position position="234"/>
    </location>
</feature>
<evidence type="ECO:0000256" key="4">
    <source>
        <dbReference type="ARBA" id="ARBA00022825"/>
    </source>
</evidence>
<dbReference type="Gene3D" id="2.60.40.1800">
    <property type="match status" value="1"/>
</dbReference>
<reference evidence="12 13" key="1">
    <citation type="submission" date="2007-07" db="EMBL/GenBank/DDBJ databases">
        <title>Complete sequence of Fervidobacterium nodosum Rt17-B1.</title>
        <authorList>
            <consortium name="US DOE Joint Genome Institute"/>
            <person name="Copeland A."/>
            <person name="Lucas S."/>
            <person name="Lapidus A."/>
            <person name="Barry K."/>
            <person name="Glavina del Rio T."/>
            <person name="Dalin E."/>
            <person name="Tice H."/>
            <person name="Pitluck S."/>
            <person name="Saunders E."/>
            <person name="Brettin T."/>
            <person name="Bruce D."/>
            <person name="Detter J.C."/>
            <person name="Han C."/>
            <person name="Schmutz J."/>
            <person name="Larimer F."/>
            <person name="Land M."/>
            <person name="Hauser L."/>
            <person name="Kyrpides N."/>
            <person name="Mikhailova N."/>
            <person name="Nelson K."/>
            <person name="Gogarten J.P."/>
            <person name="Noll K."/>
            <person name="Richardson P."/>
        </authorList>
    </citation>
    <scope>NUCLEOTIDE SEQUENCE [LARGE SCALE GENOMIC DNA]</scope>
    <source>
        <strain evidence="13">ATCC 35602 / DSM 5306 / Rt17-B1</strain>
    </source>
</reference>
<organism evidence="12 13">
    <name type="scientific">Fervidobacterium nodosum (strain ATCC 35602 / DSM 5306 / Rt17-B1)</name>
    <dbReference type="NCBI Taxonomy" id="381764"/>
    <lineage>
        <taxon>Bacteria</taxon>
        <taxon>Thermotogati</taxon>
        <taxon>Thermotogota</taxon>
        <taxon>Thermotogae</taxon>
        <taxon>Thermotogales</taxon>
        <taxon>Fervidobacteriaceae</taxon>
        <taxon>Fervidobacterium</taxon>
    </lineage>
</organism>
<keyword evidence="3 5" id="KW-0378">Hydrolase</keyword>
<dbReference type="HOGENOM" id="CLU_011263_15_6_0"/>
<name>A7HLY3_FERNB</name>
<dbReference type="InterPro" id="IPR022398">
    <property type="entry name" value="Peptidase_S8_His-AS"/>
</dbReference>
<dbReference type="PROSITE" id="PS00137">
    <property type="entry name" value="SUBTILASE_HIS"/>
    <property type="match status" value="1"/>
</dbReference>
<dbReference type="Pfam" id="PF24025">
    <property type="entry name" value="Ig_DR_A0283-like"/>
    <property type="match status" value="1"/>
</dbReference>
<proteinExistence type="inferred from homology"/>
<evidence type="ECO:0000256" key="6">
    <source>
        <dbReference type="RuleBase" id="RU003355"/>
    </source>
</evidence>
<keyword evidence="4 5" id="KW-0720">Serine protease</keyword>
<feature type="domain" description="Fervidolysin/DR-A0283-like Ig-like" evidence="11">
    <location>
        <begin position="468"/>
        <end position="569"/>
    </location>
</feature>
<dbReference type="PROSITE" id="PS51892">
    <property type="entry name" value="SUBTILASE"/>
    <property type="match status" value="1"/>
</dbReference>
<evidence type="ECO:0000259" key="10">
    <source>
        <dbReference type="Pfam" id="PF22349"/>
    </source>
</evidence>
<evidence type="ECO:0000256" key="3">
    <source>
        <dbReference type="ARBA" id="ARBA00022801"/>
    </source>
</evidence>
<keyword evidence="7" id="KW-0812">Transmembrane</keyword>
<evidence type="ECO:0000256" key="2">
    <source>
        <dbReference type="ARBA" id="ARBA00022670"/>
    </source>
</evidence>
<dbReference type="eggNOG" id="COG1404">
    <property type="taxonomic scope" value="Bacteria"/>
</dbReference>
<dbReference type="RefSeq" id="WP_011994230.1">
    <property type="nucleotide sequence ID" value="NC_009718.1"/>
</dbReference>
<dbReference type="Gene3D" id="3.30.70.80">
    <property type="entry name" value="Peptidase S8 propeptide/proteinase inhibitor I9"/>
    <property type="match status" value="1"/>
</dbReference>
<dbReference type="InterPro" id="IPR054400">
    <property type="entry name" value="Fervidolysin_SD2"/>
</dbReference>
<dbReference type="InterPro" id="IPR036852">
    <property type="entry name" value="Peptidase_S8/S53_dom_sf"/>
</dbReference>
<dbReference type="STRING" id="381764.Fnod_1068"/>
<feature type="transmembrane region" description="Helical" evidence="7">
    <location>
        <begin position="14"/>
        <end position="32"/>
    </location>
</feature>